<dbReference type="Proteomes" id="UP000319908">
    <property type="component" value="Unassembled WGS sequence"/>
</dbReference>
<sequence>MPPGSSLNRLSEAYPSVPWAMSQHHVDETALSLHQPHPWAKEGLEIASCENDSWCGFLRPKTDVVGWWWLWPETVQLVQWWKADLERRLKRPLKSSERMLLTSTGSNLYRDSSRNAQSSFSNKWSRLCSRVNKAEGKNAVPGLPFGTLRDQMSNWLGGDQNRAVLASVALAHGIPHKGDKLLFKHYSNRPWAHLFEAQKEYRQLLQPIFDGVPDPLATHDPLAG</sequence>
<comment type="caution">
    <text evidence="1">The sequence shown here is derived from an EMBL/GenBank/DDBJ whole genome shotgun (WGS) entry which is preliminary data.</text>
</comment>
<proteinExistence type="predicted"/>
<evidence type="ECO:0000313" key="1">
    <source>
        <dbReference type="EMBL" id="TWU15484.1"/>
    </source>
</evidence>
<evidence type="ECO:0000313" key="2">
    <source>
        <dbReference type="Proteomes" id="UP000319908"/>
    </source>
</evidence>
<organism evidence="1 2">
    <name type="scientific">Allorhodopirellula heiligendammensis</name>
    <dbReference type="NCBI Taxonomy" id="2714739"/>
    <lineage>
        <taxon>Bacteria</taxon>
        <taxon>Pseudomonadati</taxon>
        <taxon>Planctomycetota</taxon>
        <taxon>Planctomycetia</taxon>
        <taxon>Pirellulales</taxon>
        <taxon>Pirellulaceae</taxon>
        <taxon>Allorhodopirellula</taxon>
    </lineage>
</organism>
<dbReference type="EMBL" id="SJPU01000002">
    <property type="protein sequence ID" value="TWU15484.1"/>
    <property type="molecule type" value="Genomic_DNA"/>
</dbReference>
<gene>
    <name evidence="1" type="ORF">Poly21_26800</name>
</gene>
<name>A0A5C6BXF2_9BACT</name>
<reference evidence="1 2" key="1">
    <citation type="journal article" date="2020" name="Antonie Van Leeuwenhoek">
        <title>Rhodopirellula heiligendammensis sp. nov., Rhodopirellula pilleata sp. nov., and Rhodopirellula solitaria sp. nov. isolated from natural or artificial marine surfaces in Northern Germany and California, USA, and emended description of the genus Rhodopirellula.</title>
        <authorList>
            <person name="Kallscheuer N."/>
            <person name="Wiegand S."/>
            <person name="Jogler M."/>
            <person name="Boedeker C."/>
            <person name="Peeters S.H."/>
            <person name="Rast P."/>
            <person name="Heuer A."/>
            <person name="Jetten M.S.M."/>
            <person name="Rohde M."/>
            <person name="Jogler C."/>
        </authorList>
    </citation>
    <scope>NUCLEOTIDE SEQUENCE [LARGE SCALE GENOMIC DNA]</scope>
    <source>
        <strain evidence="1 2">Poly21</strain>
    </source>
</reference>
<protein>
    <submittedName>
        <fullName evidence="1">Uncharacterized protein</fullName>
    </submittedName>
</protein>
<accession>A0A5C6BXF2</accession>
<keyword evidence="2" id="KW-1185">Reference proteome</keyword>
<dbReference type="AlphaFoldDB" id="A0A5C6BXF2"/>